<dbReference type="EMBL" id="JAKMXF010000029">
    <property type="protein sequence ID" value="KAI6660687.1"/>
    <property type="molecule type" value="Genomic_DNA"/>
</dbReference>
<keyword evidence="10" id="KW-1185">Reference proteome</keyword>
<evidence type="ECO:0000256" key="3">
    <source>
        <dbReference type="ARBA" id="ARBA00022692"/>
    </source>
</evidence>
<dbReference type="SUPFAM" id="SSF54928">
    <property type="entry name" value="RNA-binding domain, RBD"/>
    <property type="match status" value="1"/>
</dbReference>
<evidence type="ECO:0000256" key="1">
    <source>
        <dbReference type="ARBA" id="ARBA00004540"/>
    </source>
</evidence>
<evidence type="ECO:0000313" key="10">
    <source>
        <dbReference type="Proteomes" id="UP001165289"/>
    </source>
</evidence>
<dbReference type="InterPro" id="IPR018996">
    <property type="entry name" value="Man1/Src1-like_C"/>
</dbReference>
<keyword evidence="2" id="KW-0597">Phosphoprotein</keyword>
<evidence type="ECO:0000313" key="9">
    <source>
        <dbReference type="EMBL" id="KAI6660687.1"/>
    </source>
</evidence>
<dbReference type="InterPro" id="IPR012677">
    <property type="entry name" value="Nucleotide-bd_a/b_plait_sf"/>
</dbReference>
<dbReference type="Proteomes" id="UP001165289">
    <property type="component" value="Unassembled WGS sequence"/>
</dbReference>
<dbReference type="PANTHER" id="PTHR13428:SF12">
    <property type="entry name" value="INNER NUCLEAR MEMBRANE PROTEIN MAN1"/>
    <property type="match status" value="1"/>
</dbReference>
<dbReference type="InterPro" id="IPR041885">
    <property type="entry name" value="MAN1_winged_helix_dom"/>
</dbReference>
<dbReference type="GO" id="GO:0031490">
    <property type="term" value="F:chromatin DNA binding"/>
    <property type="evidence" value="ECO:0007669"/>
    <property type="project" value="TreeGrafter"/>
</dbReference>
<dbReference type="InterPro" id="IPR035979">
    <property type="entry name" value="RBD_domain_sf"/>
</dbReference>
<keyword evidence="5 7" id="KW-0472">Membrane</keyword>
<gene>
    <name evidence="9" type="ORF">LOD99_10329</name>
</gene>
<evidence type="ECO:0000256" key="4">
    <source>
        <dbReference type="ARBA" id="ARBA00022989"/>
    </source>
</evidence>
<protein>
    <submittedName>
        <fullName evidence="9">Inner nuclear membrane protein Man1-like</fullName>
    </submittedName>
</protein>
<proteinExistence type="predicted"/>
<feature type="transmembrane region" description="Helical" evidence="7">
    <location>
        <begin position="191"/>
        <end position="215"/>
    </location>
</feature>
<keyword evidence="4 7" id="KW-1133">Transmembrane helix</keyword>
<dbReference type="Gene3D" id="3.30.70.330">
    <property type="match status" value="1"/>
</dbReference>
<reference evidence="9 10" key="1">
    <citation type="journal article" date="2023" name="BMC Biol.">
        <title>The compact genome of the sponge Oopsacas minuta (Hexactinellida) is lacking key metazoan core genes.</title>
        <authorList>
            <person name="Santini S."/>
            <person name="Schenkelaars Q."/>
            <person name="Jourda C."/>
            <person name="Duchesne M."/>
            <person name="Belahbib H."/>
            <person name="Rocher C."/>
            <person name="Selva M."/>
            <person name="Riesgo A."/>
            <person name="Vervoort M."/>
            <person name="Leys S.P."/>
            <person name="Kodjabachian L."/>
            <person name="Le Bivic A."/>
            <person name="Borchiellini C."/>
            <person name="Claverie J.M."/>
            <person name="Renard E."/>
        </authorList>
    </citation>
    <scope>NUCLEOTIDE SEQUENCE [LARGE SCALE GENOMIC DNA]</scope>
    <source>
        <strain evidence="9">SPO-2</strain>
    </source>
</reference>
<evidence type="ECO:0000256" key="6">
    <source>
        <dbReference type="ARBA" id="ARBA00023242"/>
    </source>
</evidence>
<name>A0AAV7KH74_9METZ</name>
<dbReference type="Pfam" id="PF09402">
    <property type="entry name" value="MSC"/>
    <property type="match status" value="1"/>
</dbReference>
<evidence type="ECO:0000256" key="7">
    <source>
        <dbReference type="SAM" id="Phobius"/>
    </source>
</evidence>
<keyword evidence="6" id="KW-0539">Nucleus</keyword>
<keyword evidence="3 7" id="KW-0812">Transmembrane</keyword>
<dbReference type="Gene3D" id="1.10.10.1180">
    <property type="entry name" value="MAN1, winged-helix domain"/>
    <property type="match status" value="1"/>
</dbReference>
<organism evidence="9 10">
    <name type="scientific">Oopsacas minuta</name>
    <dbReference type="NCBI Taxonomy" id="111878"/>
    <lineage>
        <taxon>Eukaryota</taxon>
        <taxon>Metazoa</taxon>
        <taxon>Porifera</taxon>
        <taxon>Hexactinellida</taxon>
        <taxon>Hexasterophora</taxon>
        <taxon>Lyssacinosida</taxon>
        <taxon>Leucopsacidae</taxon>
        <taxon>Oopsacas</taxon>
    </lineage>
</organism>
<feature type="domain" description="Man1/Src1-like C-terminal" evidence="8">
    <location>
        <begin position="238"/>
        <end position="487"/>
    </location>
</feature>
<evidence type="ECO:0000256" key="2">
    <source>
        <dbReference type="ARBA" id="ARBA00022553"/>
    </source>
</evidence>
<comment type="caution">
    <text evidence="9">The sequence shown here is derived from an EMBL/GenBank/DDBJ whole genome shotgun (WGS) entry which is preliminary data.</text>
</comment>
<comment type="subcellular location">
    <subcellularLocation>
        <location evidence="1">Nucleus inner membrane</location>
    </subcellularLocation>
</comment>
<accession>A0AAV7KH74</accession>
<sequence length="637" mass="73814">MTLLFILLQTRDFSNRIVGKVLSRILPLLLHSNKLSSTLSSSSMSEGQIRNLDSQLPPTDSLSTLLRMHRNLAPNEPPPVSIADRILIARSSATYPVSDQGYTGVYSDDEDTYTLVHTHDVANRNHNQSNNYVPPRNNRFEFGLNGLTHLNHHHRHLNNSHINHIRNNHIHRGAHRSNQLRRRARNFVKKVFVLLMYVAPMFAGVLLGSILYVLLIRNPTSPHKDNFLLSIECAQSLHKCCITTHTIQRDLEVARTIEIFLSNQAGYHECGYKNYINAHLSRDQLSRRLNESKFKFYICLNELSEAFEHSLWLFAHNPHWGVSLLSGEDSEILIGADSSNISYYQEVDKLISHNPYKPIQCLVFLSLYSAVCYTWKYLAVLFLNLTFLYIFYYIHQKRMGDLEEMFAIIHKISNILRKEYIATKQYGGITKFHLITHLRDQIIPEKDRTSKYKLWRKAVDYISCNESRVRNEMRRIEGADVEVWKWIELEPMPTDSSEVKERMSCWQGRALDDYPPGVDSKVAPPNGTPSQCFRVENVFKNETKVLDCDISYYIEYCILDQCIPHGGVLDVHVDRRSNIGCVYVKMESIHAAAGAYRALHGAWYRRRMLIVKYMSSDQYNDLFQNLTTIKKLIYPPM</sequence>
<feature type="transmembrane region" description="Helical" evidence="7">
    <location>
        <begin position="375"/>
        <end position="394"/>
    </location>
</feature>
<dbReference type="InterPro" id="IPR052277">
    <property type="entry name" value="INM_ESCRT-Associated"/>
</dbReference>
<evidence type="ECO:0000256" key="5">
    <source>
        <dbReference type="ARBA" id="ARBA00023136"/>
    </source>
</evidence>
<dbReference type="GO" id="GO:0005637">
    <property type="term" value="C:nuclear inner membrane"/>
    <property type="evidence" value="ECO:0007669"/>
    <property type="project" value="UniProtKB-SubCell"/>
</dbReference>
<dbReference type="PANTHER" id="PTHR13428">
    <property type="entry name" value="INNER NUCLEAR MEMBRANE PROTEIN MAN1 LEM DOMAIN CONTAINING PROTEIN"/>
    <property type="match status" value="1"/>
</dbReference>
<dbReference type="AlphaFoldDB" id="A0AAV7KH74"/>
<dbReference type="GO" id="GO:0006998">
    <property type="term" value="P:nuclear envelope organization"/>
    <property type="evidence" value="ECO:0007669"/>
    <property type="project" value="TreeGrafter"/>
</dbReference>
<evidence type="ECO:0000259" key="8">
    <source>
        <dbReference type="Pfam" id="PF09402"/>
    </source>
</evidence>